<evidence type="ECO:0000313" key="18">
    <source>
        <dbReference type="EMBL" id="KAG7479539.1"/>
    </source>
</evidence>
<accession>A0AAV6PWZ4</accession>
<feature type="signal peptide" evidence="17">
    <location>
        <begin position="1"/>
        <end position="16"/>
    </location>
</feature>
<keyword evidence="10 16" id="KW-0333">Golgi apparatus</keyword>
<comment type="cofactor">
    <cofactor evidence="1">
        <name>Mn(2+)</name>
        <dbReference type="ChEBI" id="CHEBI:29035"/>
    </cofactor>
</comment>
<comment type="pathway">
    <text evidence="3">Protein modification; protein glycosylation.</text>
</comment>
<evidence type="ECO:0000256" key="5">
    <source>
        <dbReference type="ARBA" id="ARBA00022676"/>
    </source>
</evidence>
<keyword evidence="11" id="KW-0472">Membrane</keyword>
<dbReference type="Proteomes" id="UP000693946">
    <property type="component" value="Linkage Group LG8"/>
</dbReference>
<reference evidence="18 19" key="1">
    <citation type="journal article" date="2021" name="Sci. Rep.">
        <title>Chromosome anchoring in Senegalese sole (Solea senegalensis) reveals sex-associated markers and genome rearrangements in flatfish.</title>
        <authorList>
            <person name="Guerrero-Cozar I."/>
            <person name="Gomez-Garrido J."/>
            <person name="Berbel C."/>
            <person name="Martinez-Blanch J.F."/>
            <person name="Alioto T."/>
            <person name="Claros M.G."/>
            <person name="Gagnaire P.A."/>
            <person name="Manchado M."/>
        </authorList>
    </citation>
    <scope>NUCLEOTIDE SEQUENCE [LARGE SCALE GENOMIC DNA]</scope>
    <source>
        <strain evidence="18">Sse05_10M</strain>
    </source>
</reference>
<evidence type="ECO:0000256" key="9">
    <source>
        <dbReference type="ARBA" id="ARBA00022989"/>
    </source>
</evidence>
<keyword evidence="17" id="KW-0732">Signal</keyword>
<evidence type="ECO:0000256" key="13">
    <source>
        <dbReference type="ARBA" id="ARBA00023211"/>
    </source>
</evidence>
<dbReference type="AlphaFoldDB" id="A0AAV6PWZ4"/>
<evidence type="ECO:0000256" key="1">
    <source>
        <dbReference type="ARBA" id="ARBA00001936"/>
    </source>
</evidence>
<name>A0AAV6PWZ4_SOLSE</name>
<evidence type="ECO:0000256" key="4">
    <source>
        <dbReference type="ARBA" id="ARBA00008661"/>
    </source>
</evidence>
<evidence type="ECO:0000256" key="8">
    <source>
        <dbReference type="ARBA" id="ARBA00022968"/>
    </source>
</evidence>
<dbReference type="PANTHER" id="PTHR11214">
    <property type="entry name" value="BETA-1,3-N-ACETYLGLUCOSAMINYLTRANSFERASE"/>
    <property type="match status" value="1"/>
</dbReference>
<dbReference type="GO" id="GO:0016262">
    <property type="term" value="F:protein N-acetylglucosaminyltransferase activity"/>
    <property type="evidence" value="ECO:0007669"/>
    <property type="project" value="TreeGrafter"/>
</dbReference>
<keyword evidence="6" id="KW-0808">Transferase</keyword>
<dbReference type="GO" id="GO:0008532">
    <property type="term" value="F:N-acetyllactosaminide beta-1,3-N-acetylglucosaminyltransferase activity"/>
    <property type="evidence" value="ECO:0007669"/>
    <property type="project" value="UniProtKB-EC"/>
</dbReference>
<keyword evidence="19" id="KW-1185">Reference proteome</keyword>
<dbReference type="EC" id="2.4.1.-" evidence="16"/>
<comment type="subcellular location">
    <subcellularLocation>
        <location evidence="2 16">Golgi apparatus membrane</location>
        <topology evidence="2 16">Single-pass type II membrane protein</topology>
    </subcellularLocation>
</comment>
<gene>
    <name evidence="18" type="ORF">JOB18_027681</name>
</gene>
<keyword evidence="13" id="KW-0464">Manganese</keyword>
<evidence type="ECO:0000256" key="6">
    <source>
        <dbReference type="ARBA" id="ARBA00022679"/>
    </source>
</evidence>
<dbReference type="GO" id="GO:0030311">
    <property type="term" value="P:poly-N-acetyllactosamine biosynthetic process"/>
    <property type="evidence" value="ECO:0007669"/>
    <property type="project" value="TreeGrafter"/>
</dbReference>
<evidence type="ECO:0000256" key="2">
    <source>
        <dbReference type="ARBA" id="ARBA00004323"/>
    </source>
</evidence>
<evidence type="ECO:0000256" key="15">
    <source>
        <dbReference type="ARBA" id="ARBA00065824"/>
    </source>
</evidence>
<evidence type="ECO:0000256" key="12">
    <source>
        <dbReference type="ARBA" id="ARBA00023180"/>
    </source>
</evidence>
<feature type="chain" id="PRO_5043349887" description="Hexosyltransferase" evidence="17">
    <location>
        <begin position="17"/>
        <end position="408"/>
    </location>
</feature>
<dbReference type="GO" id="GO:0006493">
    <property type="term" value="P:protein O-linked glycosylation"/>
    <property type="evidence" value="ECO:0007669"/>
    <property type="project" value="TreeGrafter"/>
</dbReference>
<dbReference type="EMBL" id="JAGKHQ010000020">
    <property type="protein sequence ID" value="KAG7479539.1"/>
    <property type="molecule type" value="Genomic_DNA"/>
</dbReference>
<evidence type="ECO:0000256" key="3">
    <source>
        <dbReference type="ARBA" id="ARBA00004922"/>
    </source>
</evidence>
<keyword evidence="9" id="KW-1133">Transmembrane helix</keyword>
<comment type="caution">
    <text evidence="18">The sequence shown here is derived from an EMBL/GenBank/DDBJ whole genome shotgun (WGS) entry which is preliminary data.</text>
</comment>
<comment type="subunit">
    <text evidence="15">Interacts with B3GNT8; this interaction greatly increases B3GNT2 catalytic activity, independently of B3GNT8 enzymatic activity.</text>
</comment>
<keyword evidence="5 16" id="KW-0328">Glycosyltransferase</keyword>
<comment type="similarity">
    <text evidence="4 16">Belongs to the glycosyltransferase 31 family.</text>
</comment>
<evidence type="ECO:0000256" key="10">
    <source>
        <dbReference type="ARBA" id="ARBA00023034"/>
    </source>
</evidence>
<keyword evidence="8" id="KW-0735">Signal-anchor</keyword>
<evidence type="ECO:0000313" key="19">
    <source>
        <dbReference type="Proteomes" id="UP000693946"/>
    </source>
</evidence>
<evidence type="ECO:0000256" key="11">
    <source>
        <dbReference type="ARBA" id="ARBA00023136"/>
    </source>
</evidence>
<proteinExistence type="inferred from homology"/>
<sequence>MCSYSPLCLLLGFGSGVVSPAGYRTEQRYITRNFLDNNYEMEATLETESTTQAQPKVYNVSEDFKKLIPDNKAYWNRMLHFGLRSQDNGKSLFKDNMDCNKANREHMQLNLHDINNYPALFQDFLLLMNCRIFPVIINPPAKCISRKGDRKDKTTLLLAIKSTPWNFVQRQVVRETWGQEIEYEGGVIVKTLFLLGTTSQDSPDLSSLLSFEAKRFGDILQWEFQESFFNLTLKMNLFLRWTQTNCPHVSFVFSGDDDVFVNTPALASYLRSLKPSKADQLYVGHILSSASPIRDPKNKYYIPMSYYDGPYPLYAGGGGFIISGALLHPLYLISHVIPFFPIDDVYTGMCTKALGIIPEEHKDFHTFDIREQDRENLCVHKKLILIHQRLPKEMKRLWRGIHSPLLTC</sequence>
<evidence type="ECO:0000256" key="7">
    <source>
        <dbReference type="ARBA" id="ARBA00022692"/>
    </source>
</evidence>
<comment type="catalytic activity">
    <reaction evidence="14">
        <text>a beta-D-galactosyl-(1-&gt;4)-N-acetyl-beta-D-glucosaminyl derivative + UDP-N-acetyl-alpha-D-glucosamine = an N-acetyl-beta-D-glucosaminyl-(1-&gt;3)-beta-D-galactosyl-(1-&gt;4)-N-acetyl-beta-D-glucosaminyl derivative + UDP + H(+)</text>
        <dbReference type="Rhea" id="RHEA:14389"/>
        <dbReference type="ChEBI" id="CHEBI:15378"/>
        <dbReference type="ChEBI" id="CHEBI:57705"/>
        <dbReference type="ChEBI" id="CHEBI:58223"/>
        <dbReference type="ChEBI" id="CHEBI:133507"/>
        <dbReference type="ChEBI" id="CHEBI:134090"/>
        <dbReference type="EC" id="2.4.1.149"/>
    </reaction>
</comment>
<organism evidence="18 19">
    <name type="scientific">Solea senegalensis</name>
    <name type="common">Senegalese sole</name>
    <dbReference type="NCBI Taxonomy" id="28829"/>
    <lineage>
        <taxon>Eukaryota</taxon>
        <taxon>Metazoa</taxon>
        <taxon>Chordata</taxon>
        <taxon>Craniata</taxon>
        <taxon>Vertebrata</taxon>
        <taxon>Euteleostomi</taxon>
        <taxon>Actinopterygii</taxon>
        <taxon>Neopterygii</taxon>
        <taxon>Teleostei</taxon>
        <taxon>Neoteleostei</taxon>
        <taxon>Acanthomorphata</taxon>
        <taxon>Carangaria</taxon>
        <taxon>Pleuronectiformes</taxon>
        <taxon>Pleuronectoidei</taxon>
        <taxon>Soleidae</taxon>
        <taxon>Solea</taxon>
    </lineage>
</organism>
<dbReference type="PANTHER" id="PTHR11214:SF87">
    <property type="entry name" value="UDP-GLCNAC:BETAGAL BETA-1,3-N-ACETYLGLUCOSAMINYLTRANSFERASE 8"/>
    <property type="match status" value="1"/>
</dbReference>
<evidence type="ECO:0000256" key="16">
    <source>
        <dbReference type="RuleBase" id="RU363063"/>
    </source>
</evidence>
<evidence type="ECO:0000256" key="17">
    <source>
        <dbReference type="SAM" id="SignalP"/>
    </source>
</evidence>
<dbReference type="Pfam" id="PF01762">
    <property type="entry name" value="Galactosyl_T"/>
    <property type="match status" value="1"/>
</dbReference>
<evidence type="ECO:0000256" key="14">
    <source>
        <dbReference type="ARBA" id="ARBA00050470"/>
    </source>
</evidence>
<keyword evidence="12" id="KW-0325">Glycoprotein</keyword>
<dbReference type="InterPro" id="IPR002659">
    <property type="entry name" value="Glyco_trans_31"/>
</dbReference>
<dbReference type="GO" id="GO:0000139">
    <property type="term" value="C:Golgi membrane"/>
    <property type="evidence" value="ECO:0007669"/>
    <property type="project" value="UniProtKB-SubCell"/>
</dbReference>
<keyword evidence="7" id="KW-0812">Transmembrane</keyword>
<protein>
    <recommendedName>
        <fullName evidence="16">Hexosyltransferase</fullName>
        <ecNumber evidence="16">2.4.1.-</ecNumber>
    </recommendedName>
</protein>
<dbReference type="FunFam" id="3.90.550.50:FF:000010">
    <property type="entry name" value="Hexosyltransferase"/>
    <property type="match status" value="1"/>
</dbReference>